<name>A0A0K9NIU2_ZOSMR</name>
<dbReference type="Proteomes" id="UP000036987">
    <property type="component" value="Unassembled WGS sequence"/>
</dbReference>
<dbReference type="Pfam" id="PF00069">
    <property type="entry name" value="Pkinase"/>
    <property type="match status" value="1"/>
</dbReference>
<evidence type="ECO:0000256" key="5">
    <source>
        <dbReference type="PROSITE-ProRule" id="PRU10141"/>
    </source>
</evidence>
<dbReference type="GO" id="GO:0005524">
    <property type="term" value="F:ATP binding"/>
    <property type="evidence" value="ECO:0007669"/>
    <property type="project" value="UniProtKB-UniRule"/>
</dbReference>
<feature type="compositionally biased region" description="Basic and acidic residues" evidence="7">
    <location>
        <begin position="7"/>
        <end position="35"/>
    </location>
</feature>
<keyword evidence="10" id="KW-1185">Reference proteome</keyword>
<feature type="binding site" evidence="5">
    <location>
        <position position="170"/>
    </location>
    <ligand>
        <name>ATP</name>
        <dbReference type="ChEBI" id="CHEBI:30616"/>
    </ligand>
</feature>
<evidence type="ECO:0000256" key="6">
    <source>
        <dbReference type="RuleBase" id="RU000304"/>
    </source>
</evidence>
<dbReference type="PANTHER" id="PTHR47987">
    <property type="entry name" value="OS08G0249100 PROTEIN"/>
    <property type="match status" value="1"/>
</dbReference>
<sequence>MTTIAPSDRESKGTGETGHSDDGNTKSSDDPKLPEKIPIVVSETNGIKLHWKETIATMLHGRSRKSIKKLFTVLSNGGTTRSGNCEKTKNQKKRKKKKIVTSCVEINHKDVHPCGSLVLSTEFKPSWRNFEYRELAAATDDFSSERVIGKGGHAVVYRGTLDDGQLVAIKRLSMIQKSEEERIGDFLSELGMIAHVNHPNAACLLGFGVDGGLHLILKLSPNGSLESRLHARANEKLLTWRNRYDIALGVSKGLLYLHHGCHRRIIHRDIKPANILLTDHFQPQISDFGLAKWLPEKMTHHQVFPIEGTFGYMAPEFFMHGVFSRVGKVW</sequence>
<accession>A0A0K9NIU2</accession>
<dbReference type="GO" id="GO:0004674">
    <property type="term" value="F:protein serine/threonine kinase activity"/>
    <property type="evidence" value="ECO:0007669"/>
    <property type="project" value="UniProtKB-KW"/>
</dbReference>
<dbReference type="InterPro" id="IPR017441">
    <property type="entry name" value="Protein_kinase_ATP_BS"/>
</dbReference>
<proteinExistence type="inferred from homology"/>
<dbReference type="SMART" id="SM00220">
    <property type="entry name" value="S_TKc"/>
    <property type="match status" value="1"/>
</dbReference>
<evidence type="ECO:0000313" key="10">
    <source>
        <dbReference type="Proteomes" id="UP000036987"/>
    </source>
</evidence>
<evidence type="ECO:0000256" key="1">
    <source>
        <dbReference type="ARBA" id="ARBA00022679"/>
    </source>
</evidence>
<comment type="caution">
    <text evidence="9">The sequence shown here is derived from an EMBL/GenBank/DDBJ whole genome shotgun (WGS) entry which is preliminary data.</text>
</comment>
<dbReference type="FunFam" id="3.30.200.20:FF:000389">
    <property type="entry name" value="Receptor-like cytosolic serine/threonine-protein kinase RBK1"/>
    <property type="match status" value="1"/>
</dbReference>
<dbReference type="STRING" id="29655.A0A0K9NIU2"/>
<dbReference type="InterPro" id="IPR046958">
    <property type="entry name" value="RBK1/2/STUNTED"/>
</dbReference>
<evidence type="ECO:0000256" key="3">
    <source>
        <dbReference type="ARBA" id="ARBA00022777"/>
    </source>
</evidence>
<keyword evidence="4 5" id="KW-0067">ATP-binding</keyword>
<reference evidence="10" key="1">
    <citation type="journal article" date="2016" name="Nature">
        <title>The genome of the seagrass Zostera marina reveals angiosperm adaptation to the sea.</title>
        <authorList>
            <person name="Olsen J.L."/>
            <person name="Rouze P."/>
            <person name="Verhelst B."/>
            <person name="Lin Y.-C."/>
            <person name="Bayer T."/>
            <person name="Collen J."/>
            <person name="Dattolo E."/>
            <person name="De Paoli E."/>
            <person name="Dittami S."/>
            <person name="Maumus F."/>
            <person name="Michel G."/>
            <person name="Kersting A."/>
            <person name="Lauritano C."/>
            <person name="Lohaus R."/>
            <person name="Toepel M."/>
            <person name="Tonon T."/>
            <person name="Vanneste K."/>
            <person name="Amirebrahimi M."/>
            <person name="Brakel J."/>
            <person name="Bostroem C."/>
            <person name="Chovatia M."/>
            <person name="Grimwood J."/>
            <person name="Jenkins J.W."/>
            <person name="Jueterbock A."/>
            <person name="Mraz A."/>
            <person name="Stam W.T."/>
            <person name="Tice H."/>
            <person name="Bornberg-Bauer E."/>
            <person name="Green P.J."/>
            <person name="Pearson G.A."/>
            <person name="Procaccini G."/>
            <person name="Duarte C.M."/>
            <person name="Schmutz J."/>
            <person name="Reusch T.B.H."/>
            <person name="Van de Peer Y."/>
        </authorList>
    </citation>
    <scope>NUCLEOTIDE SEQUENCE [LARGE SCALE GENOMIC DNA]</scope>
    <source>
        <strain evidence="10">cv. Finnish</strain>
    </source>
</reference>
<dbReference type="Gene3D" id="1.10.510.10">
    <property type="entry name" value="Transferase(Phosphotransferase) domain 1"/>
    <property type="match status" value="1"/>
</dbReference>
<keyword evidence="6" id="KW-0723">Serine/threonine-protein kinase</keyword>
<dbReference type="InterPro" id="IPR000719">
    <property type="entry name" value="Prot_kinase_dom"/>
</dbReference>
<evidence type="ECO:0000256" key="2">
    <source>
        <dbReference type="ARBA" id="ARBA00022741"/>
    </source>
</evidence>
<protein>
    <submittedName>
        <fullName evidence="9">Protein kinase superfamily protein</fullName>
    </submittedName>
</protein>
<dbReference type="EMBL" id="LFYR01002228">
    <property type="protein sequence ID" value="KMZ56007.1"/>
    <property type="molecule type" value="Genomic_DNA"/>
</dbReference>
<dbReference type="AlphaFoldDB" id="A0A0K9NIU2"/>
<dbReference type="FunFam" id="1.10.510.10:FF:001424">
    <property type="entry name" value="Protein kinase superfamily protein"/>
    <property type="match status" value="1"/>
</dbReference>
<dbReference type="InterPro" id="IPR011009">
    <property type="entry name" value="Kinase-like_dom_sf"/>
</dbReference>
<dbReference type="SUPFAM" id="SSF56112">
    <property type="entry name" value="Protein kinase-like (PK-like)"/>
    <property type="match status" value="1"/>
</dbReference>
<dbReference type="PROSITE" id="PS50011">
    <property type="entry name" value="PROTEIN_KINASE_DOM"/>
    <property type="match status" value="1"/>
</dbReference>
<organism evidence="9 10">
    <name type="scientific">Zostera marina</name>
    <name type="common">Eelgrass</name>
    <dbReference type="NCBI Taxonomy" id="29655"/>
    <lineage>
        <taxon>Eukaryota</taxon>
        <taxon>Viridiplantae</taxon>
        <taxon>Streptophyta</taxon>
        <taxon>Embryophyta</taxon>
        <taxon>Tracheophyta</taxon>
        <taxon>Spermatophyta</taxon>
        <taxon>Magnoliopsida</taxon>
        <taxon>Liliopsida</taxon>
        <taxon>Zosteraceae</taxon>
        <taxon>Zostera</taxon>
    </lineage>
</organism>
<dbReference type="PROSITE" id="PS00107">
    <property type="entry name" value="PROTEIN_KINASE_ATP"/>
    <property type="match status" value="1"/>
</dbReference>
<evidence type="ECO:0000313" key="9">
    <source>
        <dbReference type="EMBL" id="KMZ56007.1"/>
    </source>
</evidence>
<evidence type="ECO:0000256" key="4">
    <source>
        <dbReference type="ARBA" id="ARBA00022840"/>
    </source>
</evidence>
<comment type="similarity">
    <text evidence="6">Belongs to the protein kinase superfamily.</text>
</comment>
<dbReference type="PROSITE" id="PS00108">
    <property type="entry name" value="PROTEIN_KINASE_ST"/>
    <property type="match status" value="1"/>
</dbReference>
<feature type="region of interest" description="Disordered" evidence="7">
    <location>
        <begin position="1"/>
        <end position="35"/>
    </location>
</feature>
<gene>
    <name evidence="9" type="ORF">ZOSMA_9G01120</name>
</gene>
<dbReference type="GO" id="GO:0016301">
    <property type="term" value="F:kinase activity"/>
    <property type="evidence" value="ECO:0000318"/>
    <property type="project" value="GO_Central"/>
</dbReference>
<dbReference type="InterPro" id="IPR008271">
    <property type="entry name" value="Ser/Thr_kinase_AS"/>
</dbReference>
<keyword evidence="1" id="KW-0808">Transferase</keyword>
<dbReference type="OrthoDB" id="4062651at2759"/>
<evidence type="ECO:0000259" key="8">
    <source>
        <dbReference type="PROSITE" id="PS50011"/>
    </source>
</evidence>
<dbReference type="Gene3D" id="3.30.200.20">
    <property type="entry name" value="Phosphorylase Kinase, domain 1"/>
    <property type="match status" value="1"/>
</dbReference>
<evidence type="ECO:0000256" key="7">
    <source>
        <dbReference type="SAM" id="MobiDB-lite"/>
    </source>
</evidence>
<dbReference type="PANTHER" id="PTHR47987:SF39">
    <property type="entry name" value="PROTEIN KINASE DOMAIN-CONTAINING PROTEIN"/>
    <property type="match status" value="1"/>
</dbReference>
<keyword evidence="2 5" id="KW-0547">Nucleotide-binding</keyword>
<keyword evidence="3 9" id="KW-0418">Kinase</keyword>
<feature type="domain" description="Protein kinase" evidence="8">
    <location>
        <begin position="142"/>
        <end position="330"/>
    </location>
</feature>